<evidence type="ECO:0000313" key="1">
    <source>
        <dbReference type="EMBL" id="JAD95103.1"/>
    </source>
</evidence>
<sequence length="64" mass="7923">MKDLFFLQMRFTKKIYTLKISNSTHSKRLHDHWDTLMMIFLWYHSSPFLKVTMENVENEVATWR</sequence>
<dbReference type="AlphaFoldDB" id="A0A0A9E7Y0"/>
<organism evidence="1">
    <name type="scientific">Arundo donax</name>
    <name type="common">Giant reed</name>
    <name type="synonym">Donax arundinaceus</name>
    <dbReference type="NCBI Taxonomy" id="35708"/>
    <lineage>
        <taxon>Eukaryota</taxon>
        <taxon>Viridiplantae</taxon>
        <taxon>Streptophyta</taxon>
        <taxon>Embryophyta</taxon>
        <taxon>Tracheophyta</taxon>
        <taxon>Spermatophyta</taxon>
        <taxon>Magnoliopsida</taxon>
        <taxon>Liliopsida</taxon>
        <taxon>Poales</taxon>
        <taxon>Poaceae</taxon>
        <taxon>PACMAD clade</taxon>
        <taxon>Arundinoideae</taxon>
        <taxon>Arundineae</taxon>
        <taxon>Arundo</taxon>
    </lineage>
</organism>
<proteinExistence type="predicted"/>
<reference evidence="1" key="1">
    <citation type="submission" date="2014-09" db="EMBL/GenBank/DDBJ databases">
        <authorList>
            <person name="Magalhaes I.L.F."/>
            <person name="Oliveira U."/>
            <person name="Santos F.R."/>
            <person name="Vidigal T.H.D.A."/>
            <person name="Brescovit A.D."/>
            <person name="Santos A.J."/>
        </authorList>
    </citation>
    <scope>NUCLEOTIDE SEQUENCE</scope>
    <source>
        <tissue evidence="1">Shoot tissue taken approximately 20 cm above the soil surface</tissue>
    </source>
</reference>
<reference evidence="1" key="2">
    <citation type="journal article" date="2015" name="Data Brief">
        <title>Shoot transcriptome of the giant reed, Arundo donax.</title>
        <authorList>
            <person name="Barrero R.A."/>
            <person name="Guerrero F.D."/>
            <person name="Moolhuijzen P."/>
            <person name="Goolsby J.A."/>
            <person name="Tidwell J."/>
            <person name="Bellgard S.E."/>
            <person name="Bellgard M.I."/>
        </authorList>
    </citation>
    <scope>NUCLEOTIDE SEQUENCE</scope>
    <source>
        <tissue evidence="1">Shoot tissue taken approximately 20 cm above the soil surface</tissue>
    </source>
</reference>
<protein>
    <submittedName>
        <fullName evidence="1">ALAAT2</fullName>
    </submittedName>
</protein>
<accession>A0A0A9E7Y0</accession>
<name>A0A0A9E7Y0_ARUDO</name>
<dbReference type="EMBL" id="GBRH01202792">
    <property type="protein sequence ID" value="JAD95103.1"/>
    <property type="molecule type" value="Transcribed_RNA"/>
</dbReference>